<protein>
    <submittedName>
        <fullName evidence="2">Uncharacterized protein</fullName>
    </submittedName>
</protein>
<name>A0A6G1ZL39_9BACT</name>
<dbReference type="RefSeq" id="WP_010803618.1">
    <property type="nucleotide sequence ID" value="NZ_CAJSYT010000001.1"/>
</dbReference>
<dbReference type="AlphaFoldDB" id="A0A6G1ZL39"/>
<feature type="compositionally biased region" description="Basic and acidic residues" evidence="1">
    <location>
        <begin position="89"/>
        <end position="99"/>
    </location>
</feature>
<reference evidence="2" key="1">
    <citation type="journal article" date="2019" name="Nat. Med.">
        <title>A library of human gut bacterial isolates paired with longitudinal multiomics data enables mechanistic microbiome research.</title>
        <authorList>
            <person name="Poyet M."/>
            <person name="Groussin M."/>
            <person name="Gibbons S.M."/>
            <person name="Avila-Pacheco J."/>
            <person name="Jiang X."/>
            <person name="Kearney S.M."/>
            <person name="Perrotta A.R."/>
            <person name="Berdy B."/>
            <person name="Zhao S."/>
            <person name="Lieberman T.D."/>
            <person name="Swanson P.K."/>
            <person name="Smith M."/>
            <person name="Roesemann S."/>
            <person name="Alexander J.E."/>
            <person name="Rich S.A."/>
            <person name="Livny J."/>
            <person name="Vlamakis H."/>
            <person name="Clish C."/>
            <person name="Bullock K."/>
            <person name="Deik A."/>
            <person name="Scott J."/>
            <person name="Pierce K.A."/>
            <person name="Xavier R.J."/>
            <person name="Alm E.J."/>
        </authorList>
    </citation>
    <scope>NUCLEOTIDE SEQUENCE</scope>
    <source>
        <strain evidence="2">BIOML-A4</strain>
    </source>
</reference>
<accession>A0A6G1ZL39</accession>
<sequence>MATVRDTILAFPALDECEEYLEKVVLPNRSLDGAVEYTPSKDMKSVNLAAADMYAMIGNNPDFTENKLSVTWSSVDFLKTAARLYRQNGEPEKAEELQPKKRPIRLTGRAKYTS</sequence>
<gene>
    <name evidence="2" type="ORF">GKE01_24925</name>
</gene>
<organism evidence="2">
    <name type="scientific">Parabacteroides goldsteinii</name>
    <dbReference type="NCBI Taxonomy" id="328812"/>
    <lineage>
        <taxon>Bacteria</taxon>
        <taxon>Pseudomonadati</taxon>
        <taxon>Bacteroidota</taxon>
        <taxon>Bacteroidia</taxon>
        <taxon>Bacteroidales</taxon>
        <taxon>Tannerellaceae</taxon>
        <taxon>Parabacteroides</taxon>
    </lineage>
</organism>
<evidence type="ECO:0000256" key="1">
    <source>
        <dbReference type="SAM" id="MobiDB-lite"/>
    </source>
</evidence>
<dbReference type="EMBL" id="WKLP01000060">
    <property type="protein sequence ID" value="MRY14676.1"/>
    <property type="molecule type" value="Genomic_DNA"/>
</dbReference>
<proteinExistence type="predicted"/>
<feature type="region of interest" description="Disordered" evidence="1">
    <location>
        <begin position="88"/>
        <end position="114"/>
    </location>
</feature>
<comment type="caution">
    <text evidence="2">The sequence shown here is derived from an EMBL/GenBank/DDBJ whole genome shotgun (WGS) entry which is preliminary data.</text>
</comment>
<evidence type="ECO:0000313" key="2">
    <source>
        <dbReference type="EMBL" id="MRY14676.1"/>
    </source>
</evidence>